<organism evidence="11 12">
    <name type="scientific">Pseudoclavibacter helvolus</name>
    <dbReference type="NCBI Taxonomy" id="255205"/>
    <lineage>
        <taxon>Bacteria</taxon>
        <taxon>Bacillati</taxon>
        <taxon>Actinomycetota</taxon>
        <taxon>Actinomycetes</taxon>
        <taxon>Micrococcales</taxon>
        <taxon>Microbacteriaceae</taxon>
        <taxon>Pseudoclavibacter</taxon>
    </lineage>
</organism>
<evidence type="ECO:0000256" key="4">
    <source>
        <dbReference type="ARBA" id="ARBA00022679"/>
    </source>
</evidence>
<evidence type="ECO:0000313" key="12">
    <source>
        <dbReference type="Proteomes" id="UP000545286"/>
    </source>
</evidence>
<gene>
    <name evidence="11" type="ORF">FHX72_000810</name>
</gene>
<feature type="domain" description="Glycosyltransferase 2-like" evidence="10">
    <location>
        <begin position="16"/>
        <end position="167"/>
    </location>
</feature>
<evidence type="ECO:0000256" key="2">
    <source>
        <dbReference type="ARBA" id="ARBA00022475"/>
    </source>
</evidence>
<protein>
    <recommendedName>
        <fullName evidence="9">4,4'-diaponeurosporenoate glycosyltransferase</fullName>
    </recommendedName>
</protein>
<reference evidence="11 12" key="1">
    <citation type="submission" date="2020-08" db="EMBL/GenBank/DDBJ databases">
        <title>Sequencing the genomes of 1000 actinobacteria strains.</title>
        <authorList>
            <person name="Klenk H.-P."/>
        </authorList>
    </citation>
    <scope>NUCLEOTIDE SEQUENCE [LARGE SCALE GENOMIC DNA]</scope>
    <source>
        <strain evidence="11 12">DSM 20419</strain>
    </source>
</reference>
<evidence type="ECO:0000256" key="9">
    <source>
        <dbReference type="ARBA" id="ARBA00040345"/>
    </source>
</evidence>
<evidence type="ECO:0000256" key="6">
    <source>
        <dbReference type="ARBA" id="ARBA00037281"/>
    </source>
</evidence>
<proteinExistence type="inferred from homology"/>
<evidence type="ECO:0000256" key="1">
    <source>
        <dbReference type="ARBA" id="ARBA00004236"/>
    </source>
</evidence>
<dbReference type="PANTHER" id="PTHR43646">
    <property type="entry name" value="GLYCOSYLTRANSFERASE"/>
    <property type="match status" value="1"/>
</dbReference>
<dbReference type="Gene3D" id="3.90.550.10">
    <property type="entry name" value="Spore Coat Polysaccharide Biosynthesis Protein SpsA, Chain A"/>
    <property type="match status" value="1"/>
</dbReference>
<dbReference type="EMBL" id="JACHWJ010000001">
    <property type="protein sequence ID" value="MBB2956698.1"/>
    <property type="molecule type" value="Genomic_DNA"/>
</dbReference>
<evidence type="ECO:0000256" key="5">
    <source>
        <dbReference type="ARBA" id="ARBA00023136"/>
    </source>
</evidence>
<evidence type="ECO:0000313" key="11">
    <source>
        <dbReference type="EMBL" id="MBB2956698.1"/>
    </source>
</evidence>
<dbReference type="Pfam" id="PF00535">
    <property type="entry name" value="Glycos_transf_2"/>
    <property type="match status" value="1"/>
</dbReference>
<comment type="pathway">
    <text evidence="7">Carotenoid biosynthesis; staphyloxanthin biosynthesis; staphyloxanthin from farnesyl diphosphate: step 4/5.</text>
</comment>
<dbReference type="Proteomes" id="UP000545286">
    <property type="component" value="Unassembled WGS sequence"/>
</dbReference>
<accession>A0A7W4UM28</accession>
<comment type="function">
    <text evidence="6">Catalyzes the glycosylation of 4,4'-diaponeurosporenoate, i.e. the esterification of glucose at the C1'' position with the carboxyl group of 4,4'-diaponeurosporenic acid, to form glycosyl-4,4'-diaponeurosporenoate. This is a step in the biosynthesis of staphyloxanthin, an orange pigment present in most staphylococci strains.</text>
</comment>
<dbReference type="InterPro" id="IPR001173">
    <property type="entry name" value="Glyco_trans_2-like"/>
</dbReference>
<dbReference type="PANTHER" id="PTHR43646:SF2">
    <property type="entry name" value="GLYCOSYLTRANSFERASE 2-LIKE DOMAIN-CONTAINING PROTEIN"/>
    <property type="match status" value="1"/>
</dbReference>
<dbReference type="AlphaFoldDB" id="A0A7W4UM28"/>
<name>A0A7W4UM28_9MICO</name>
<keyword evidence="12" id="KW-1185">Reference proteome</keyword>
<comment type="similarity">
    <text evidence="8">Belongs to the glycosyltransferase 2 family. CrtQ subfamily.</text>
</comment>
<comment type="caution">
    <text evidence="11">The sequence shown here is derived from an EMBL/GenBank/DDBJ whole genome shotgun (WGS) entry which is preliminary data.</text>
</comment>
<sequence length="270" mass="28812">MTELRMRRPPIRDVRVVVPARDEEQTLGACLSALTDAMDALERADNGSGAQVRIRTVLVLDTCRDKSARIASDAAARDARIHVIERTDGSVGVARRDGVRVALSLEAPHGAPALDTRATWIASTDADSTVPTDWLTKQLEAADDGVDLLLGSVILAPDPEDLETSARWLEGYESVEGHPHVHGANLGVRASTYFNAGEFPSSNEHEDVGLVAAIAAIGGVIRSSARLPVTTSARRVGRTPGGFASFLSDLCGPELRPRDNRDTTSVRSFG</sequence>
<evidence type="ECO:0000256" key="7">
    <source>
        <dbReference type="ARBA" id="ARBA00037904"/>
    </source>
</evidence>
<comment type="subcellular location">
    <subcellularLocation>
        <location evidence="1">Cell membrane</location>
    </subcellularLocation>
</comment>
<dbReference type="GO" id="GO:0016757">
    <property type="term" value="F:glycosyltransferase activity"/>
    <property type="evidence" value="ECO:0007669"/>
    <property type="project" value="UniProtKB-KW"/>
</dbReference>
<evidence type="ECO:0000256" key="8">
    <source>
        <dbReference type="ARBA" id="ARBA00038120"/>
    </source>
</evidence>
<dbReference type="InterPro" id="IPR029044">
    <property type="entry name" value="Nucleotide-diphossugar_trans"/>
</dbReference>
<dbReference type="SUPFAM" id="SSF53448">
    <property type="entry name" value="Nucleotide-diphospho-sugar transferases"/>
    <property type="match status" value="1"/>
</dbReference>
<evidence type="ECO:0000259" key="10">
    <source>
        <dbReference type="Pfam" id="PF00535"/>
    </source>
</evidence>
<keyword evidence="4 11" id="KW-0808">Transferase</keyword>
<evidence type="ECO:0000256" key="3">
    <source>
        <dbReference type="ARBA" id="ARBA00022676"/>
    </source>
</evidence>
<dbReference type="GO" id="GO:0005886">
    <property type="term" value="C:plasma membrane"/>
    <property type="evidence" value="ECO:0007669"/>
    <property type="project" value="UniProtKB-SubCell"/>
</dbReference>
<dbReference type="RefSeq" id="WP_183623111.1">
    <property type="nucleotide sequence ID" value="NZ_JACHWJ010000001.1"/>
</dbReference>
<keyword evidence="2" id="KW-1003">Cell membrane</keyword>
<keyword evidence="3" id="KW-0328">Glycosyltransferase</keyword>
<keyword evidence="5" id="KW-0472">Membrane</keyword>
<dbReference type="CDD" id="cd00761">
    <property type="entry name" value="Glyco_tranf_GTA_type"/>
    <property type="match status" value="1"/>
</dbReference>